<dbReference type="InterPro" id="IPR011032">
    <property type="entry name" value="GroES-like_sf"/>
</dbReference>
<organism evidence="2 3">
    <name type="scientific">Phytohabitans flavus</name>
    <dbReference type="NCBI Taxonomy" id="1076124"/>
    <lineage>
        <taxon>Bacteria</taxon>
        <taxon>Bacillati</taxon>
        <taxon>Actinomycetota</taxon>
        <taxon>Actinomycetes</taxon>
        <taxon>Micromonosporales</taxon>
        <taxon>Micromonosporaceae</taxon>
    </lineage>
</organism>
<dbReference type="Gene3D" id="3.90.180.10">
    <property type="entry name" value="Medium-chain alcohol dehydrogenases, catalytic domain"/>
    <property type="match status" value="1"/>
</dbReference>
<evidence type="ECO:0000313" key="3">
    <source>
        <dbReference type="Proteomes" id="UP000502508"/>
    </source>
</evidence>
<dbReference type="KEGG" id="pfla:Pflav_012390"/>
<proteinExistence type="predicted"/>
<reference evidence="2 3" key="1">
    <citation type="submission" date="2020-03" db="EMBL/GenBank/DDBJ databases">
        <title>Whole genome shotgun sequence of Phytohabitans flavus NBRC 107702.</title>
        <authorList>
            <person name="Komaki H."/>
            <person name="Tamura T."/>
        </authorList>
    </citation>
    <scope>NUCLEOTIDE SEQUENCE [LARGE SCALE GENOMIC DNA]</scope>
    <source>
        <strain evidence="2 3">NBRC 107702</strain>
    </source>
</reference>
<sequence length="70" mass="7357">METLMVEHVPDPHPGPGEIRVRVAAAGANPVDWKVRSGAVQEVFPVDLPAIPGRDAVSVVDEMGATRAST</sequence>
<dbReference type="AlphaFoldDB" id="A0A6F8XM14"/>
<dbReference type="Proteomes" id="UP000502508">
    <property type="component" value="Chromosome"/>
</dbReference>
<dbReference type="SUPFAM" id="SSF50129">
    <property type="entry name" value="GroES-like"/>
    <property type="match status" value="1"/>
</dbReference>
<evidence type="ECO:0000313" key="2">
    <source>
        <dbReference type="EMBL" id="BCB74829.1"/>
    </source>
</evidence>
<reference evidence="2 3" key="2">
    <citation type="submission" date="2020-03" db="EMBL/GenBank/DDBJ databases">
        <authorList>
            <person name="Ichikawa N."/>
            <person name="Kimura A."/>
            <person name="Kitahashi Y."/>
            <person name="Uohara A."/>
        </authorList>
    </citation>
    <scope>NUCLEOTIDE SEQUENCE [LARGE SCALE GENOMIC DNA]</scope>
    <source>
        <strain evidence="2 3">NBRC 107702</strain>
    </source>
</reference>
<protein>
    <recommendedName>
        <fullName evidence="1">Alcohol dehydrogenase-like N-terminal domain-containing protein</fullName>
    </recommendedName>
</protein>
<feature type="domain" description="Alcohol dehydrogenase-like N-terminal" evidence="1">
    <location>
        <begin position="15"/>
        <end position="66"/>
    </location>
</feature>
<dbReference type="Pfam" id="PF08240">
    <property type="entry name" value="ADH_N"/>
    <property type="match status" value="1"/>
</dbReference>
<dbReference type="PANTHER" id="PTHR43482">
    <property type="entry name" value="PROTEIN AST1-RELATED"/>
    <property type="match status" value="1"/>
</dbReference>
<gene>
    <name evidence="2" type="ORF">Pflav_012390</name>
</gene>
<keyword evidence="3" id="KW-1185">Reference proteome</keyword>
<accession>A0A6F8XM14</accession>
<name>A0A6F8XM14_9ACTN</name>
<dbReference type="InterPro" id="IPR052585">
    <property type="entry name" value="Lipid_raft_assoc_Zn_ADH"/>
</dbReference>
<dbReference type="PANTHER" id="PTHR43482:SF1">
    <property type="entry name" value="PROTEIN AST1-RELATED"/>
    <property type="match status" value="1"/>
</dbReference>
<dbReference type="InterPro" id="IPR013154">
    <property type="entry name" value="ADH-like_N"/>
</dbReference>
<dbReference type="EMBL" id="AP022870">
    <property type="protein sequence ID" value="BCB74829.1"/>
    <property type="molecule type" value="Genomic_DNA"/>
</dbReference>
<evidence type="ECO:0000259" key="1">
    <source>
        <dbReference type="Pfam" id="PF08240"/>
    </source>
</evidence>